<keyword evidence="1" id="KW-1133">Transmembrane helix</keyword>
<reference evidence="3" key="1">
    <citation type="journal article" date="2010" name="PLoS Negl. Trop. Dis.">
        <title>The genome sequence of Trypanosoma brucei gambiense, causative agent of chronic human african trypanosomiasis.</title>
        <authorList>
            <person name="Jackson A.P."/>
            <person name="Sanders M."/>
            <person name="Berry A."/>
            <person name="McQuillan J."/>
            <person name="Aslett M.A."/>
            <person name="Quail M.A."/>
            <person name="Chukualim B."/>
            <person name="Capewell P."/>
            <person name="MacLeod A."/>
            <person name="Melville S.E."/>
            <person name="Gibson W."/>
            <person name="Barry J.D."/>
            <person name="Berriman M."/>
            <person name="Hertz-Fowler C."/>
        </authorList>
    </citation>
    <scope>NUCLEOTIDE SEQUENCE [LARGE SCALE GENOMIC DNA]</scope>
    <source>
        <strain evidence="3">MHOM/CI/86/DAL972</strain>
    </source>
</reference>
<evidence type="ECO:0000313" key="2">
    <source>
        <dbReference type="EMBL" id="CBH13490.1"/>
    </source>
</evidence>
<feature type="transmembrane region" description="Helical" evidence="1">
    <location>
        <begin position="58"/>
        <end position="78"/>
    </location>
</feature>
<dbReference type="RefSeq" id="XP_011775767.1">
    <property type="nucleotide sequence ID" value="XM_011777465.1"/>
</dbReference>
<sequence>MEVFGSNGVSVATCSNEREWMEKEVKEVTGITHHIMGFFSSFFSSLLLFYLLSHVVCFFFSFLFFSFPFIPLSFLHWFHDASCAVQYSCVKNGRKEERNGKKK</sequence>
<dbReference type="KEGG" id="tbg:TbgDal_VIII4320"/>
<organism evidence="2 3">
    <name type="scientific">Trypanosoma brucei gambiense (strain MHOM/CI/86/DAL972)</name>
    <dbReference type="NCBI Taxonomy" id="679716"/>
    <lineage>
        <taxon>Eukaryota</taxon>
        <taxon>Discoba</taxon>
        <taxon>Euglenozoa</taxon>
        <taxon>Kinetoplastea</taxon>
        <taxon>Metakinetoplastina</taxon>
        <taxon>Trypanosomatida</taxon>
        <taxon>Trypanosomatidae</taxon>
        <taxon>Trypanosoma</taxon>
    </lineage>
</organism>
<gene>
    <name evidence="2" type="ORF">TbgDal_VIII4320</name>
</gene>
<evidence type="ECO:0000313" key="3">
    <source>
        <dbReference type="Proteomes" id="UP000002316"/>
    </source>
</evidence>
<dbReference type="GeneID" id="23863633"/>
<keyword evidence="1" id="KW-0812">Transmembrane</keyword>
<proteinExistence type="predicted"/>
<accession>C9ZVQ2</accession>
<dbReference type="EMBL" id="FN554971">
    <property type="protein sequence ID" value="CBH13490.1"/>
    <property type="molecule type" value="Genomic_DNA"/>
</dbReference>
<name>C9ZVQ2_TRYB9</name>
<protein>
    <submittedName>
        <fullName evidence="2">Uncharacterized protein</fullName>
    </submittedName>
</protein>
<dbReference type="Proteomes" id="UP000002316">
    <property type="component" value="Chromosome 8"/>
</dbReference>
<dbReference type="AlphaFoldDB" id="C9ZVQ2"/>
<evidence type="ECO:0000256" key="1">
    <source>
        <dbReference type="SAM" id="Phobius"/>
    </source>
</evidence>
<keyword evidence="1" id="KW-0472">Membrane</keyword>
<feature type="transmembrane region" description="Helical" evidence="1">
    <location>
        <begin position="31"/>
        <end position="51"/>
    </location>
</feature>